<dbReference type="EMBL" id="RWGY01000007">
    <property type="protein sequence ID" value="TVU39467.1"/>
    <property type="molecule type" value="Genomic_DNA"/>
</dbReference>
<accession>A0A5J9VV17</accession>
<dbReference type="Gramene" id="TVU39467">
    <property type="protein sequence ID" value="TVU39467"/>
    <property type="gene ID" value="EJB05_12888"/>
</dbReference>
<dbReference type="GO" id="GO:0004672">
    <property type="term" value="F:protein kinase activity"/>
    <property type="evidence" value="ECO:0007669"/>
    <property type="project" value="InterPro"/>
</dbReference>
<gene>
    <name evidence="2" type="ORF">EJB05_12888</name>
</gene>
<protein>
    <recommendedName>
        <fullName evidence="1">Protein kinase domain-containing protein</fullName>
    </recommendedName>
</protein>
<dbReference type="PANTHER" id="PTHR27006">
    <property type="entry name" value="PROMASTIGOTE SURFACE ANTIGEN PROTEIN PSA"/>
    <property type="match status" value="1"/>
</dbReference>
<dbReference type="InterPro" id="IPR011009">
    <property type="entry name" value="Kinase-like_dom_sf"/>
</dbReference>
<evidence type="ECO:0000313" key="2">
    <source>
        <dbReference type="EMBL" id="TVU39467.1"/>
    </source>
</evidence>
<dbReference type="InterPro" id="IPR001245">
    <property type="entry name" value="Ser-Thr/Tyr_kinase_cat_dom"/>
</dbReference>
<dbReference type="PANTHER" id="PTHR27006:SF598">
    <property type="entry name" value="CYSTEINE-RICH RECEPTOR-LIKE PROTEIN KINASE 25"/>
    <property type="match status" value="1"/>
</dbReference>
<dbReference type="Proteomes" id="UP000324897">
    <property type="component" value="Chromosome 4"/>
</dbReference>
<feature type="domain" description="Protein kinase" evidence="1">
    <location>
        <begin position="1"/>
        <end position="143"/>
    </location>
</feature>
<dbReference type="PROSITE" id="PS50011">
    <property type="entry name" value="PROTEIN_KINASE_DOM"/>
    <property type="match status" value="1"/>
</dbReference>
<proteinExistence type="predicted"/>
<sequence>MARIFGPNITKANTNRVVGTYGYMAPEYASEGIFSVRSDVFSFGVLLLEIVSGKKNNGHQQYDDFINLIGYAWQLWSEGRENEVIDPMLGDCDKSSITRCIKVALLCVQKNTMDRPTMTEVTTMLESEGAALRDPSQPPHFHLRVTDDDGAGEDGWEVENQPQVIGSFSTNDVTVTMMEEGR</sequence>
<dbReference type="Gene3D" id="1.10.510.10">
    <property type="entry name" value="Transferase(Phosphotransferase) domain 1"/>
    <property type="match status" value="1"/>
</dbReference>
<keyword evidence="3" id="KW-1185">Reference proteome</keyword>
<dbReference type="InterPro" id="IPR000719">
    <property type="entry name" value="Prot_kinase_dom"/>
</dbReference>
<dbReference type="OrthoDB" id="4062651at2759"/>
<dbReference type="Pfam" id="PF07714">
    <property type="entry name" value="PK_Tyr_Ser-Thr"/>
    <property type="match status" value="1"/>
</dbReference>
<dbReference type="SUPFAM" id="SSF56112">
    <property type="entry name" value="Protein kinase-like (PK-like)"/>
    <property type="match status" value="1"/>
</dbReference>
<dbReference type="AlphaFoldDB" id="A0A5J9VV17"/>
<name>A0A5J9VV17_9POAL</name>
<organism evidence="2 3">
    <name type="scientific">Eragrostis curvula</name>
    <name type="common">weeping love grass</name>
    <dbReference type="NCBI Taxonomy" id="38414"/>
    <lineage>
        <taxon>Eukaryota</taxon>
        <taxon>Viridiplantae</taxon>
        <taxon>Streptophyta</taxon>
        <taxon>Embryophyta</taxon>
        <taxon>Tracheophyta</taxon>
        <taxon>Spermatophyta</taxon>
        <taxon>Magnoliopsida</taxon>
        <taxon>Liliopsida</taxon>
        <taxon>Poales</taxon>
        <taxon>Poaceae</taxon>
        <taxon>PACMAD clade</taxon>
        <taxon>Chloridoideae</taxon>
        <taxon>Eragrostideae</taxon>
        <taxon>Eragrostidinae</taxon>
        <taxon>Eragrostis</taxon>
    </lineage>
</organism>
<evidence type="ECO:0000313" key="3">
    <source>
        <dbReference type="Proteomes" id="UP000324897"/>
    </source>
</evidence>
<comment type="caution">
    <text evidence="2">The sequence shown here is derived from an EMBL/GenBank/DDBJ whole genome shotgun (WGS) entry which is preliminary data.</text>
</comment>
<reference evidence="2 3" key="1">
    <citation type="journal article" date="2019" name="Sci. Rep.">
        <title>A high-quality genome of Eragrostis curvula grass provides insights into Poaceae evolution and supports new strategies to enhance forage quality.</title>
        <authorList>
            <person name="Carballo J."/>
            <person name="Santos B.A.C.M."/>
            <person name="Zappacosta D."/>
            <person name="Garbus I."/>
            <person name="Selva J.P."/>
            <person name="Gallo C.A."/>
            <person name="Diaz A."/>
            <person name="Albertini E."/>
            <person name="Caccamo M."/>
            <person name="Echenique V."/>
        </authorList>
    </citation>
    <scope>NUCLEOTIDE SEQUENCE [LARGE SCALE GENOMIC DNA]</scope>
    <source>
        <strain evidence="3">cv. Victoria</strain>
        <tissue evidence="2">Leaf</tissue>
    </source>
</reference>
<dbReference type="GO" id="GO:0005524">
    <property type="term" value="F:ATP binding"/>
    <property type="evidence" value="ECO:0007669"/>
    <property type="project" value="InterPro"/>
</dbReference>
<evidence type="ECO:0000259" key="1">
    <source>
        <dbReference type="PROSITE" id="PS50011"/>
    </source>
</evidence>